<protein>
    <submittedName>
        <fullName evidence="1">Uncharacterized protein</fullName>
    </submittedName>
</protein>
<reference evidence="2" key="1">
    <citation type="submission" date="2017-01" db="EMBL/GenBank/DDBJ databases">
        <authorList>
            <person name="Varghese N."/>
            <person name="Submissions S."/>
        </authorList>
    </citation>
    <scope>NUCLEOTIDE SEQUENCE [LARGE SCALE GENOMIC DNA]</scope>
    <source>
        <strain evidence="2">LP100</strain>
    </source>
</reference>
<organism evidence="1 2">
    <name type="scientific">Pontibacter indicus</name>
    <dbReference type="NCBI Taxonomy" id="1317125"/>
    <lineage>
        <taxon>Bacteria</taxon>
        <taxon>Pseudomonadati</taxon>
        <taxon>Bacteroidota</taxon>
        <taxon>Cytophagia</taxon>
        <taxon>Cytophagales</taxon>
        <taxon>Hymenobacteraceae</taxon>
        <taxon>Pontibacter</taxon>
    </lineage>
</organism>
<keyword evidence="2" id="KW-1185">Reference proteome</keyword>
<dbReference type="Proteomes" id="UP000187181">
    <property type="component" value="Unassembled WGS sequence"/>
</dbReference>
<sequence length="97" mass="11301">MINKASTPEYPYQNPSLSFFNTHTLAGRLEMIWAHGTFLAERGRRGYRIQLYDMGDFFAEVWSNPESHIIGLIRGLGSKRALEPYTNKINLLDMMFW</sequence>
<accession>A0A1R3XRB0</accession>
<evidence type="ECO:0000313" key="2">
    <source>
        <dbReference type="Proteomes" id="UP000187181"/>
    </source>
</evidence>
<dbReference type="EMBL" id="FTPP01000003">
    <property type="protein sequence ID" value="SIT93542.1"/>
    <property type="molecule type" value="Genomic_DNA"/>
</dbReference>
<proteinExistence type="predicted"/>
<gene>
    <name evidence="1" type="ORF">SAMN05444128_3063</name>
</gene>
<dbReference type="STRING" id="1317125.SAMN05444128_3063"/>
<dbReference type="RefSeq" id="WP_076670636.1">
    <property type="nucleotide sequence ID" value="NZ_FTPP01000003.1"/>
</dbReference>
<dbReference type="OrthoDB" id="853359at2"/>
<name>A0A1R3XRB0_9BACT</name>
<evidence type="ECO:0000313" key="1">
    <source>
        <dbReference type="EMBL" id="SIT93542.1"/>
    </source>
</evidence>
<dbReference type="AlphaFoldDB" id="A0A1R3XRB0"/>